<dbReference type="OMA" id="GWRETIF"/>
<dbReference type="AlphaFoldDB" id="A0A0D2PD24"/>
<dbReference type="OrthoDB" id="2596179at2759"/>
<evidence type="ECO:0000313" key="2">
    <source>
        <dbReference type="EMBL" id="KJA28709.1"/>
    </source>
</evidence>
<keyword evidence="3" id="KW-1185">Reference proteome</keyword>
<dbReference type="EMBL" id="KN817520">
    <property type="protein sequence ID" value="KJA28709.1"/>
    <property type="molecule type" value="Genomic_DNA"/>
</dbReference>
<feature type="region of interest" description="Disordered" evidence="1">
    <location>
        <begin position="72"/>
        <end position="120"/>
    </location>
</feature>
<organism evidence="2 3">
    <name type="scientific">Hypholoma sublateritium (strain FD-334 SS-4)</name>
    <dbReference type="NCBI Taxonomy" id="945553"/>
    <lineage>
        <taxon>Eukaryota</taxon>
        <taxon>Fungi</taxon>
        <taxon>Dikarya</taxon>
        <taxon>Basidiomycota</taxon>
        <taxon>Agaricomycotina</taxon>
        <taxon>Agaricomycetes</taxon>
        <taxon>Agaricomycetidae</taxon>
        <taxon>Agaricales</taxon>
        <taxon>Agaricineae</taxon>
        <taxon>Strophariaceae</taxon>
        <taxon>Hypholoma</taxon>
    </lineage>
</organism>
<proteinExistence type="predicted"/>
<feature type="compositionally biased region" description="Basic and acidic residues" evidence="1">
    <location>
        <begin position="97"/>
        <end position="120"/>
    </location>
</feature>
<evidence type="ECO:0000313" key="3">
    <source>
        <dbReference type="Proteomes" id="UP000054270"/>
    </source>
</evidence>
<sequence>MPFSPYFPHVLYSVALTSISINLVGHKKHAEDDTSRINAKISILESIKRQLQSNEPLSTDELERLKKLARLSPTDAASSAEQDQVSWGDVFSGKGPAGKDMELSKWDQKDLETIRKEMSE</sequence>
<dbReference type="STRING" id="945553.A0A0D2PD24"/>
<evidence type="ECO:0000256" key="1">
    <source>
        <dbReference type="SAM" id="MobiDB-lite"/>
    </source>
</evidence>
<feature type="compositionally biased region" description="Polar residues" evidence="1">
    <location>
        <begin position="75"/>
        <end position="85"/>
    </location>
</feature>
<dbReference type="Proteomes" id="UP000054270">
    <property type="component" value="Unassembled WGS sequence"/>
</dbReference>
<reference evidence="3" key="1">
    <citation type="submission" date="2014-04" db="EMBL/GenBank/DDBJ databases">
        <title>Evolutionary Origins and Diversification of the Mycorrhizal Mutualists.</title>
        <authorList>
            <consortium name="DOE Joint Genome Institute"/>
            <consortium name="Mycorrhizal Genomics Consortium"/>
            <person name="Kohler A."/>
            <person name="Kuo A."/>
            <person name="Nagy L.G."/>
            <person name="Floudas D."/>
            <person name="Copeland A."/>
            <person name="Barry K.W."/>
            <person name="Cichocki N."/>
            <person name="Veneault-Fourrey C."/>
            <person name="LaButti K."/>
            <person name="Lindquist E.A."/>
            <person name="Lipzen A."/>
            <person name="Lundell T."/>
            <person name="Morin E."/>
            <person name="Murat C."/>
            <person name="Riley R."/>
            <person name="Ohm R."/>
            <person name="Sun H."/>
            <person name="Tunlid A."/>
            <person name="Henrissat B."/>
            <person name="Grigoriev I.V."/>
            <person name="Hibbett D.S."/>
            <person name="Martin F."/>
        </authorList>
    </citation>
    <scope>NUCLEOTIDE SEQUENCE [LARGE SCALE GENOMIC DNA]</scope>
    <source>
        <strain evidence="3">FD-334 SS-4</strain>
    </source>
</reference>
<accession>A0A0D2PD24</accession>
<gene>
    <name evidence="2" type="ORF">HYPSUDRAFT_196889</name>
</gene>
<name>A0A0D2PD24_HYPSF</name>
<protein>
    <submittedName>
        <fullName evidence="2">Uncharacterized protein</fullName>
    </submittedName>
</protein>